<name>A0A0C9SPA1_PAXIN</name>
<feature type="repeat" description="WD" evidence="3">
    <location>
        <begin position="1"/>
        <end position="35"/>
    </location>
</feature>
<feature type="repeat" description="WD" evidence="3">
    <location>
        <begin position="121"/>
        <end position="162"/>
    </location>
</feature>
<evidence type="ECO:0000256" key="1">
    <source>
        <dbReference type="ARBA" id="ARBA00022574"/>
    </source>
</evidence>
<dbReference type="PANTHER" id="PTHR19848:SF8">
    <property type="entry name" value="F-BOX AND WD REPEAT DOMAIN CONTAINING 7"/>
    <property type="match status" value="1"/>
</dbReference>
<gene>
    <name evidence="5" type="ORF">PAXINDRAFT_172763</name>
</gene>
<feature type="non-terminal residue" evidence="5">
    <location>
        <position position="1"/>
    </location>
</feature>
<dbReference type="EMBL" id="KN819552">
    <property type="protein sequence ID" value="KIJ08804.1"/>
    <property type="molecule type" value="Genomic_DNA"/>
</dbReference>
<dbReference type="Pfam" id="PF00400">
    <property type="entry name" value="WD40"/>
    <property type="match status" value="4"/>
</dbReference>
<dbReference type="Proteomes" id="UP000053647">
    <property type="component" value="Unassembled WGS sequence"/>
</dbReference>
<accession>A0A0C9SPA1</accession>
<protein>
    <recommendedName>
        <fullName evidence="7">WD40 repeat-like protein</fullName>
    </recommendedName>
</protein>
<keyword evidence="1 3" id="KW-0853">WD repeat</keyword>
<evidence type="ECO:0000313" key="5">
    <source>
        <dbReference type="EMBL" id="KIJ08804.1"/>
    </source>
</evidence>
<dbReference type="InterPro" id="IPR036322">
    <property type="entry name" value="WD40_repeat_dom_sf"/>
</dbReference>
<sequence length="315" mass="33551">VGIVAYSPSGVKIASGSSDHTIRIRNTRTGERLTQPLLHADAVRSIVWSPDSRQLISACQDGQIYFWSAPTGTQLGSPLQAHLGPINCIAMSPSGSLLASSSDDHTARLWNTVTRQPFGRVLRHNDEVYTVAFSPNGRFVATGGREGVIFIWDISQEGVIATDAVSVSFLHAAPIPHFAGDVDQSRSSSDSLAGSLRPSIPASDVPSDGAQDRTSLPIAPAGPADSEVPPISSSSTSTRDTLQGAGRVASPHGTVPVPALPSSRSFLKRLFSKSDTHVASSEHSKLRKPTFFYELLHRKRGGTERRGNPEDAQTN</sequence>
<dbReference type="CDD" id="cd00200">
    <property type="entry name" value="WD40"/>
    <property type="match status" value="1"/>
</dbReference>
<feature type="repeat" description="WD" evidence="3">
    <location>
        <begin position="79"/>
        <end position="111"/>
    </location>
</feature>
<proteinExistence type="predicted"/>
<keyword evidence="2" id="KW-0677">Repeat</keyword>
<reference evidence="5 6" key="1">
    <citation type="submission" date="2014-06" db="EMBL/GenBank/DDBJ databases">
        <authorList>
            <consortium name="DOE Joint Genome Institute"/>
            <person name="Kuo A."/>
            <person name="Kohler A."/>
            <person name="Nagy L.G."/>
            <person name="Floudas D."/>
            <person name="Copeland A."/>
            <person name="Barry K.W."/>
            <person name="Cichocki N."/>
            <person name="Veneault-Fourrey C."/>
            <person name="LaButti K."/>
            <person name="Lindquist E.A."/>
            <person name="Lipzen A."/>
            <person name="Lundell T."/>
            <person name="Morin E."/>
            <person name="Murat C."/>
            <person name="Sun H."/>
            <person name="Tunlid A."/>
            <person name="Henrissat B."/>
            <person name="Grigoriev I.V."/>
            <person name="Hibbett D.S."/>
            <person name="Martin F."/>
            <person name="Nordberg H.P."/>
            <person name="Cantor M.N."/>
            <person name="Hua S.X."/>
        </authorList>
    </citation>
    <scope>NUCLEOTIDE SEQUENCE [LARGE SCALE GENOMIC DNA]</scope>
    <source>
        <strain evidence="5 6">ATCC 200175</strain>
    </source>
</reference>
<dbReference type="InterPro" id="IPR015943">
    <property type="entry name" value="WD40/YVTN_repeat-like_dom_sf"/>
</dbReference>
<evidence type="ECO:0008006" key="7">
    <source>
        <dbReference type="Google" id="ProtNLM"/>
    </source>
</evidence>
<reference evidence="6" key="2">
    <citation type="submission" date="2015-01" db="EMBL/GenBank/DDBJ databases">
        <title>Evolutionary Origins and Diversification of the Mycorrhizal Mutualists.</title>
        <authorList>
            <consortium name="DOE Joint Genome Institute"/>
            <consortium name="Mycorrhizal Genomics Consortium"/>
            <person name="Kohler A."/>
            <person name="Kuo A."/>
            <person name="Nagy L.G."/>
            <person name="Floudas D."/>
            <person name="Copeland A."/>
            <person name="Barry K.W."/>
            <person name="Cichocki N."/>
            <person name="Veneault-Fourrey C."/>
            <person name="LaButti K."/>
            <person name="Lindquist E.A."/>
            <person name="Lipzen A."/>
            <person name="Lundell T."/>
            <person name="Morin E."/>
            <person name="Murat C."/>
            <person name="Riley R."/>
            <person name="Ohm R."/>
            <person name="Sun H."/>
            <person name="Tunlid A."/>
            <person name="Henrissat B."/>
            <person name="Grigoriev I.V."/>
            <person name="Hibbett D.S."/>
            <person name="Martin F."/>
        </authorList>
    </citation>
    <scope>NUCLEOTIDE SEQUENCE [LARGE SCALE GENOMIC DNA]</scope>
    <source>
        <strain evidence="6">ATCC 200175</strain>
    </source>
</reference>
<dbReference type="SUPFAM" id="SSF50978">
    <property type="entry name" value="WD40 repeat-like"/>
    <property type="match status" value="1"/>
</dbReference>
<dbReference type="HOGENOM" id="CLU_000288_57_33_1"/>
<dbReference type="PROSITE" id="PS50294">
    <property type="entry name" value="WD_REPEATS_REGION"/>
    <property type="match status" value="3"/>
</dbReference>
<dbReference type="PANTHER" id="PTHR19848">
    <property type="entry name" value="WD40 REPEAT PROTEIN"/>
    <property type="match status" value="1"/>
</dbReference>
<evidence type="ECO:0000256" key="2">
    <source>
        <dbReference type="ARBA" id="ARBA00022737"/>
    </source>
</evidence>
<feature type="repeat" description="WD" evidence="3">
    <location>
        <begin position="39"/>
        <end position="77"/>
    </location>
</feature>
<dbReference type="Gene3D" id="2.130.10.10">
    <property type="entry name" value="YVTN repeat-like/Quinoprotein amine dehydrogenase"/>
    <property type="match status" value="1"/>
</dbReference>
<dbReference type="InterPro" id="IPR001680">
    <property type="entry name" value="WD40_rpt"/>
</dbReference>
<evidence type="ECO:0000256" key="3">
    <source>
        <dbReference type="PROSITE-ProRule" id="PRU00221"/>
    </source>
</evidence>
<keyword evidence="6" id="KW-1185">Reference proteome</keyword>
<feature type="region of interest" description="Disordered" evidence="4">
    <location>
        <begin position="180"/>
        <end position="260"/>
    </location>
</feature>
<dbReference type="OrthoDB" id="538223at2759"/>
<evidence type="ECO:0000313" key="6">
    <source>
        <dbReference type="Proteomes" id="UP000053647"/>
    </source>
</evidence>
<dbReference type="PROSITE" id="PS50082">
    <property type="entry name" value="WD_REPEATS_2"/>
    <property type="match status" value="4"/>
</dbReference>
<feature type="compositionally biased region" description="Low complexity" evidence="4">
    <location>
        <begin position="185"/>
        <end position="199"/>
    </location>
</feature>
<dbReference type="SMART" id="SM00320">
    <property type="entry name" value="WD40"/>
    <property type="match status" value="3"/>
</dbReference>
<dbReference type="AlphaFoldDB" id="A0A0C9SPA1"/>
<evidence type="ECO:0000256" key="4">
    <source>
        <dbReference type="SAM" id="MobiDB-lite"/>
    </source>
</evidence>
<organism evidence="5 6">
    <name type="scientific">Paxillus involutus ATCC 200175</name>
    <dbReference type="NCBI Taxonomy" id="664439"/>
    <lineage>
        <taxon>Eukaryota</taxon>
        <taxon>Fungi</taxon>
        <taxon>Dikarya</taxon>
        <taxon>Basidiomycota</taxon>
        <taxon>Agaricomycotina</taxon>
        <taxon>Agaricomycetes</taxon>
        <taxon>Agaricomycetidae</taxon>
        <taxon>Boletales</taxon>
        <taxon>Paxilineae</taxon>
        <taxon>Paxillaceae</taxon>
        <taxon>Paxillus</taxon>
    </lineage>
</organism>